<feature type="domain" description="Myb-like" evidence="3">
    <location>
        <begin position="32"/>
        <end position="92"/>
    </location>
</feature>
<dbReference type="EMBL" id="GL377593">
    <property type="protein sequence ID" value="EFJ23341.1"/>
    <property type="molecule type" value="Genomic_DNA"/>
</dbReference>
<feature type="compositionally biased region" description="Basic and acidic residues" evidence="2">
    <location>
        <begin position="12"/>
        <end position="23"/>
    </location>
</feature>
<dbReference type="STRING" id="88036.D8RWY7"/>
<accession>D8RWY7</accession>
<dbReference type="PANTHER" id="PTHR31307">
    <property type="entry name" value="TRIHELIX TRANSCRIPTION FACTOR ASIL2"/>
    <property type="match status" value="1"/>
</dbReference>
<organism evidence="5">
    <name type="scientific">Selaginella moellendorffii</name>
    <name type="common">Spikemoss</name>
    <dbReference type="NCBI Taxonomy" id="88036"/>
    <lineage>
        <taxon>Eukaryota</taxon>
        <taxon>Viridiplantae</taxon>
        <taxon>Streptophyta</taxon>
        <taxon>Embryophyta</taxon>
        <taxon>Tracheophyta</taxon>
        <taxon>Lycopodiopsida</taxon>
        <taxon>Selaginellales</taxon>
        <taxon>Selaginellaceae</taxon>
        <taxon>Selaginella</taxon>
    </lineage>
</organism>
<dbReference type="OrthoDB" id="1900300at2759"/>
<evidence type="ECO:0000256" key="1">
    <source>
        <dbReference type="SAM" id="Coils"/>
    </source>
</evidence>
<evidence type="ECO:0000313" key="5">
    <source>
        <dbReference type="Proteomes" id="UP000001514"/>
    </source>
</evidence>
<feature type="region of interest" description="Disordered" evidence="2">
    <location>
        <begin position="1"/>
        <end position="23"/>
    </location>
</feature>
<dbReference type="InParanoid" id="D8RWY7"/>
<dbReference type="SMART" id="SM00595">
    <property type="entry name" value="MADF"/>
    <property type="match status" value="1"/>
</dbReference>
<feature type="coiled-coil region" evidence="1">
    <location>
        <begin position="279"/>
        <end position="317"/>
    </location>
</feature>
<dbReference type="Pfam" id="PF13837">
    <property type="entry name" value="Myb_DNA-bind_4"/>
    <property type="match status" value="1"/>
</dbReference>
<dbReference type="PROSITE" id="PS50090">
    <property type="entry name" value="MYB_LIKE"/>
    <property type="match status" value="1"/>
</dbReference>
<proteinExistence type="predicted"/>
<gene>
    <name evidence="4" type="ORF">SELMODRAFT_415699</name>
</gene>
<dbReference type="Gene3D" id="1.10.10.60">
    <property type="entry name" value="Homeodomain-like"/>
    <property type="match status" value="1"/>
</dbReference>
<dbReference type="InterPro" id="IPR044822">
    <property type="entry name" value="Myb_DNA-bind_4"/>
</dbReference>
<feature type="region of interest" description="Disordered" evidence="2">
    <location>
        <begin position="326"/>
        <end position="360"/>
    </location>
</feature>
<sequence>MAGMMQSPSHADGSDGKDKDRGDGARKEFNFWTDQEVWFLLDAYEEKWNQLERGNVKSKHWEEIAHRLATHSSGLWVAKTPTQCKNKIEDMKKKYRAEKAMKGSGVGGAPGSYSKWVFFQRMESLLARNGFKSVVGMPGGMDNGEHAQPAVMELDSFNQIESHLHFRQCTPGAATAAAGRIGEKEIEDEDTSFTTPHHHVAKENGSLTSLLDPCSRVREEAVACLDGRGGGGGGGAGGNGGGGGGVGCGGGGFKRRKHAGGASSMNEVVAVMKSFGESLLRIEEAQIQMQREVARLNAEAELRRIEMEAKRAEMMLNTQLQIARLFSSNKPRRKKPVKKAENAGGGGGGGGGASQEMEDP</sequence>
<evidence type="ECO:0000256" key="2">
    <source>
        <dbReference type="SAM" id="MobiDB-lite"/>
    </source>
</evidence>
<feature type="compositionally biased region" description="Gly residues" evidence="2">
    <location>
        <begin position="343"/>
        <end position="353"/>
    </location>
</feature>
<protein>
    <recommendedName>
        <fullName evidence="3">Myb-like domain-containing protein</fullName>
    </recommendedName>
</protein>
<name>D8RWY7_SELML</name>
<dbReference type="PANTHER" id="PTHR31307:SF3">
    <property type="entry name" value="HOMEODOMAIN-LIKE SUPERFAMILY PROTEIN"/>
    <property type="match status" value="1"/>
</dbReference>
<dbReference type="KEGG" id="smo:SELMODRAFT_415699"/>
<reference evidence="4 5" key="1">
    <citation type="journal article" date="2011" name="Science">
        <title>The Selaginella genome identifies genetic changes associated with the evolution of vascular plants.</title>
        <authorList>
            <person name="Banks J.A."/>
            <person name="Nishiyama T."/>
            <person name="Hasebe M."/>
            <person name="Bowman J.L."/>
            <person name="Gribskov M."/>
            <person name="dePamphilis C."/>
            <person name="Albert V.A."/>
            <person name="Aono N."/>
            <person name="Aoyama T."/>
            <person name="Ambrose B.A."/>
            <person name="Ashton N.W."/>
            <person name="Axtell M.J."/>
            <person name="Barker E."/>
            <person name="Barker M.S."/>
            <person name="Bennetzen J.L."/>
            <person name="Bonawitz N.D."/>
            <person name="Chapple C."/>
            <person name="Cheng C."/>
            <person name="Correa L.G."/>
            <person name="Dacre M."/>
            <person name="DeBarry J."/>
            <person name="Dreyer I."/>
            <person name="Elias M."/>
            <person name="Engstrom E.M."/>
            <person name="Estelle M."/>
            <person name="Feng L."/>
            <person name="Finet C."/>
            <person name="Floyd S.K."/>
            <person name="Frommer W.B."/>
            <person name="Fujita T."/>
            <person name="Gramzow L."/>
            <person name="Gutensohn M."/>
            <person name="Harholt J."/>
            <person name="Hattori M."/>
            <person name="Heyl A."/>
            <person name="Hirai T."/>
            <person name="Hiwatashi Y."/>
            <person name="Ishikawa M."/>
            <person name="Iwata M."/>
            <person name="Karol K.G."/>
            <person name="Koehler B."/>
            <person name="Kolukisaoglu U."/>
            <person name="Kubo M."/>
            <person name="Kurata T."/>
            <person name="Lalonde S."/>
            <person name="Li K."/>
            <person name="Li Y."/>
            <person name="Litt A."/>
            <person name="Lyons E."/>
            <person name="Manning G."/>
            <person name="Maruyama T."/>
            <person name="Michael T.P."/>
            <person name="Mikami K."/>
            <person name="Miyazaki S."/>
            <person name="Morinaga S."/>
            <person name="Murata T."/>
            <person name="Mueller-Roeber B."/>
            <person name="Nelson D.R."/>
            <person name="Obara M."/>
            <person name="Oguri Y."/>
            <person name="Olmstead R.G."/>
            <person name="Onodera N."/>
            <person name="Petersen B.L."/>
            <person name="Pils B."/>
            <person name="Prigge M."/>
            <person name="Rensing S.A."/>
            <person name="Riano-Pachon D.M."/>
            <person name="Roberts A.W."/>
            <person name="Sato Y."/>
            <person name="Scheller H.V."/>
            <person name="Schulz B."/>
            <person name="Schulz C."/>
            <person name="Shakirov E.V."/>
            <person name="Shibagaki N."/>
            <person name="Shinohara N."/>
            <person name="Shippen D.E."/>
            <person name="Soerensen I."/>
            <person name="Sotooka R."/>
            <person name="Sugimoto N."/>
            <person name="Sugita M."/>
            <person name="Sumikawa N."/>
            <person name="Tanurdzic M."/>
            <person name="Theissen G."/>
            <person name="Ulvskov P."/>
            <person name="Wakazuki S."/>
            <person name="Weng J.K."/>
            <person name="Willats W.W."/>
            <person name="Wipf D."/>
            <person name="Wolf P.G."/>
            <person name="Yang L."/>
            <person name="Zimmer A.D."/>
            <person name="Zhu Q."/>
            <person name="Mitros T."/>
            <person name="Hellsten U."/>
            <person name="Loque D."/>
            <person name="Otillar R."/>
            <person name="Salamov A."/>
            <person name="Schmutz J."/>
            <person name="Shapiro H."/>
            <person name="Lindquist E."/>
            <person name="Lucas S."/>
            <person name="Rokhsar D."/>
            <person name="Grigoriev I.V."/>
        </authorList>
    </citation>
    <scope>NUCLEOTIDE SEQUENCE [LARGE SCALE GENOMIC DNA]</scope>
</reference>
<keyword evidence="1" id="KW-0175">Coiled coil</keyword>
<dbReference type="Proteomes" id="UP000001514">
    <property type="component" value="Unassembled WGS sequence"/>
</dbReference>
<dbReference type="Gramene" id="EFJ23341">
    <property type="protein sequence ID" value="EFJ23341"/>
    <property type="gene ID" value="SELMODRAFT_415699"/>
</dbReference>
<keyword evidence="5" id="KW-1185">Reference proteome</keyword>
<evidence type="ECO:0000259" key="3">
    <source>
        <dbReference type="PROSITE" id="PS50090"/>
    </source>
</evidence>
<dbReference type="InterPro" id="IPR044823">
    <property type="entry name" value="ASIL1/2-like"/>
</dbReference>
<dbReference type="FunCoup" id="D8RWY7">
    <property type="interactions" value="1037"/>
</dbReference>
<dbReference type="AlphaFoldDB" id="D8RWY7"/>
<dbReference type="eggNOG" id="KOG4282">
    <property type="taxonomic scope" value="Eukaryota"/>
</dbReference>
<dbReference type="InterPro" id="IPR001005">
    <property type="entry name" value="SANT/Myb"/>
</dbReference>
<dbReference type="HOGENOM" id="CLU_042756_1_1_1"/>
<evidence type="ECO:0000313" key="4">
    <source>
        <dbReference type="EMBL" id="EFJ23341.1"/>
    </source>
</evidence>